<protein>
    <submittedName>
        <fullName evidence="2">Uncharacterized protein</fullName>
    </submittedName>
</protein>
<feature type="region of interest" description="Disordered" evidence="1">
    <location>
        <begin position="1"/>
        <end position="30"/>
    </location>
</feature>
<proteinExistence type="predicted"/>
<feature type="compositionally biased region" description="Low complexity" evidence="1">
    <location>
        <begin position="305"/>
        <end position="322"/>
    </location>
</feature>
<keyword evidence="3" id="KW-1185">Reference proteome</keyword>
<dbReference type="EMBL" id="BDSP01000234">
    <property type="protein sequence ID" value="GAX25921.1"/>
    <property type="molecule type" value="Genomic_DNA"/>
</dbReference>
<comment type="caution">
    <text evidence="2">The sequence shown here is derived from an EMBL/GenBank/DDBJ whole genome shotgun (WGS) entry which is preliminary data.</text>
</comment>
<feature type="compositionally biased region" description="Polar residues" evidence="1">
    <location>
        <begin position="1"/>
        <end position="23"/>
    </location>
</feature>
<sequence>MSSSDETPPANNDNNEATRSNNAIPPWRPTTPMYVPAQFRRSDGTFKNCNINLLDYLGPDSKYGKVIKGTTYMSALGMDYITIFPHLTCMSPASIDHIRKHMTQACPPSFRLASGSFSKERNFIIFRCARYRMFRIKTASAAEALALERETGIPHLMTNQPTREEDRCSFFFTFRFRNGNWYFSTGTGKGNHCQHAPMKDGQPCAAHRAAMPWMGHDHDNDDDFDEMYQAALRVSWERPNRKLRVELAPLINQIVEFSEQSFPAYAMARKALTQLQTEVGAAAAQDPHRKRKRPRAPVRKKQAAPKKTNVSSLIESLLSSDSSDSDDDQQKRSARPTNNQRQL</sequence>
<dbReference type="InParanoid" id="A0A1Z5KIP9"/>
<dbReference type="AlphaFoldDB" id="A0A1Z5KIP9"/>
<evidence type="ECO:0000256" key="1">
    <source>
        <dbReference type="SAM" id="MobiDB-lite"/>
    </source>
</evidence>
<dbReference type="Proteomes" id="UP000198406">
    <property type="component" value="Unassembled WGS sequence"/>
</dbReference>
<feature type="compositionally biased region" description="Basic residues" evidence="1">
    <location>
        <begin position="288"/>
        <end position="304"/>
    </location>
</feature>
<evidence type="ECO:0000313" key="2">
    <source>
        <dbReference type="EMBL" id="GAX25921.1"/>
    </source>
</evidence>
<evidence type="ECO:0000313" key="3">
    <source>
        <dbReference type="Proteomes" id="UP000198406"/>
    </source>
</evidence>
<feature type="region of interest" description="Disordered" evidence="1">
    <location>
        <begin position="279"/>
        <end position="343"/>
    </location>
</feature>
<organism evidence="2 3">
    <name type="scientific">Fistulifera solaris</name>
    <name type="common">Oleaginous diatom</name>
    <dbReference type="NCBI Taxonomy" id="1519565"/>
    <lineage>
        <taxon>Eukaryota</taxon>
        <taxon>Sar</taxon>
        <taxon>Stramenopiles</taxon>
        <taxon>Ochrophyta</taxon>
        <taxon>Bacillariophyta</taxon>
        <taxon>Bacillariophyceae</taxon>
        <taxon>Bacillariophycidae</taxon>
        <taxon>Naviculales</taxon>
        <taxon>Naviculaceae</taxon>
        <taxon>Fistulifera</taxon>
    </lineage>
</organism>
<accession>A0A1Z5KIP9</accession>
<name>A0A1Z5KIP9_FISSO</name>
<reference evidence="2 3" key="1">
    <citation type="journal article" date="2015" name="Plant Cell">
        <title>Oil accumulation by the oleaginous diatom Fistulifera solaris as revealed by the genome and transcriptome.</title>
        <authorList>
            <person name="Tanaka T."/>
            <person name="Maeda Y."/>
            <person name="Veluchamy A."/>
            <person name="Tanaka M."/>
            <person name="Abida H."/>
            <person name="Marechal E."/>
            <person name="Bowler C."/>
            <person name="Muto M."/>
            <person name="Sunaga Y."/>
            <person name="Tanaka M."/>
            <person name="Yoshino T."/>
            <person name="Taniguchi T."/>
            <person name="Fukuda Y."/>
            <person name="Nemoto M."/>
            <person name="Matsumoto M."/>
            <person name="Wong P.S."/>
            <person name="Aburatani S."/>
            <person name="Fujibuchi W."/>
        </authorList>
    </citation>
    <scope>NUCLEOTIDE SEQUENCE [LARGE SCALE GENOMIC DNA]</scope>
    <source>
        <strain evidence="2 3">JPCC DA0580</strain>
    </source>
</reference>
<gene>
    <name evidence="2" type="ORF">FisN_6Hu041</name>
</gene>